<sequence length="84" mass="9889">MKSKRNQNRMREKCETEEEFESVTCVSERGKRICEIRSATVKLDDDVQWIRDCEARLVKCEARRLTVVDGVSVTVVEGVRRWKK</sequence>
<reference evidence="1 3" key="1">
    <citation type="journal article" date="2011" name="Nature">
        <title>The Medicago genome provides insight into the evolution of rhizobial symbioses.</title>
        <authorList>
            <person name="Young N.D."/>
            <person name="Debelle F."/>
            <person name="Oldroyd G.E."/>
            <person name="Geurts R."/>
            <person name="Cannon S.B."/>
            <person name="Udvardi M.K."/>
            <person name="Benedito V.A."/>
            <person name="Mayer K.F."/>
            <person name="Gouzy J."/>
            <person name="Schoof H."/>
            <person name="Van de Peer Y."/>
            <person name="Proost S."/>
            <person name="Cook D.R."/>
            <person name="Meyers B.C."/>
            <person name="Spannagl M."/>
            <person name="Cheung F."/>
            <person name="De Mita S."/>
            <person name="Krishnakumar V."/>
            <person name="Gundlach H."/>
            <person name="Zhou S."/>
            <person name="Mudge J."/>
            <person name="Bharti A.K."/>
            <person name="Murray J.D."/>
            <person name="Naoumkina M.A."/>
            <person name="Rosen B."/>
            <person name="Silverstein K.A."/>
            <person name="Tang H."/>
            <person name="Rombauts S."/>
            <person name="Zhao P.X."/>
            <person name="Zhou P."/>
            <person name="Barbe V."/>
            <person name="Bardou P."/>
            <person name="Bechner M."/>
            <person name="Bellec A."/>
            <person name="Berger A."/>
            <person name="Berges H."/>
            <person name="Bidwell S."/>
            <person name="Bisseling T."/>
            <person name="Choisne N."/>
            <person name="Couloux A."/>
            <person name="Denny R."/>
            <person name="Deshpande S."/>
            <person name="Dai X."/>
            <person name="Doyle J.J."/>
            <person name="Dudez A.M."/>
            <person name="Farmer A.D."/>
            <person name="Fouteau S."/>
            <person name="Franken C."/>
            <person name="Gibelin C."/>
            <person name="Gish J."/>
            <person name="Goldstein S."/>
            <person name="Gonzalez A.J."/>
            <person name="Green P.J."/>
            <person name="Hallab A."/>
            <person name="Hartog M."/>
            <person name="Hua A."/>
            <person name="Humphray S.J."/>
            <person name="Jeong D.H."/>
            <person name="Jing Y."/>
            <person name="Jocker A."/>
            <person name="Kenton S.M."/>
            <person name="Kim D.J."/>
            <person name="Klee K."/>
            <person name="Lai H."/>
            <person name="Lang C."/>
            <person name="Lin S."/>
            <person name="Macmil S.L."/>
            <person name="Magdelenat G."/>
            <person name="Matthews L."/>
            <person name="McCorrison J."/>
            <person name="Monaghan E.L."/>
            <person name="Mun J.H."/>
            <person name="Najar F.Z."/>
            <person name="Nicholson C."/>
            <person name="Noirot C."/>
            <person name="O'Bleness M."/>
            <person name="Paule C.R."/>
            <person name="Poulain J."/>
            <person name="Prion F."/>
            <person name="Qin B."/>
            <person name="Qu C."/>
            <person name="Retzel E.F."/>
            <person name="Riddle C."/>
            <person name="Sallet E."/>
            <person name="Samain S."/>
            <person name="Samson N."/>
            <person name="Sanders I."/>
            <person name="Saurat O."/>
            <person name="Scarpelli C."/>
            <person name="Schiex T."/>
            <person name="Segurens B."/>
            <person name="Severin A.J."/>
            <person name="Sherrier D.J."/>
            <person name="Shi R."/>
            <person name="Sims S."/>
            <person name="Singer S.R."/>
            <person name="Sinharoy S."/>
            <person name="Sterck L."/>
            <person name="Viollet A."/>
            <person name="Wang B.B."/>
            <person name="Wang K."/>
            <person name="Wang M."/>
            <person name="Wang X."/>
            <person name="Warfsmann J."/>
            <person name="Weissenbach J."/>
            <person name="White D.D."/>
            <person name="White J.D."/>
            <person name="Wiley G.B."/>
            <person name="Wincker P."/>
            <person name="Xing Y."/>
            <person name="Yang L."/>
            <person name="Yao Z."/>
            <person name="Ying F."/>
            <person name="Zhai J."/>
            <person name="Zhou L."/>
            <person name="Zuber A."/>
            <person name="Denarie J."/>
            <person name="Dixon R.A."/>
            <person name="May G.D."/>
            <person name="Schwartz D.C."/>
            <person name="Rogers J."/>
            <person name="Quetier F."/>
            <person name="Town C.D."/>
            <person name="Roe B.A."/>
        </authorList>
    </citation>
    <scope>NUCLEOTIDE SEQUENCE [LARGE SCALE GENOMIC DNA]</scope>
    <source>
        <strain evidence="1">A17</strain>
        <strain evidence="2 3">cv. Jemalong A17</strain>
    </source>
</reference>
<gene>
    <name evidence="1" type="ordered locus">MTR_8g107343</name>
</gene>
<reference evidence="2" key="3">
    <citation type="submission" date="2015-04" db="UniProtKB">
        <authorList>
            <consortium name="EnsemblPlants"/>
        </authorList>
    </citation>
    <scope>IDENTIFICATION</scope>
    <source>
        <strain evidence="2">cv. Jemalong A17</strain>
    </source>
</reference>
<evidence type="ECO:0000313" key="3">
    <source>
        <dbReference type="Proteomes" id="UP000002051"/>
    </source>
</evidence>
<dbReference type="EnsemblPlants" id="KEH21428">
    <property type="protein sequence ID" value="KEH21428"/>
    <property type="gene ID" value="MTR_8g107343"/>
</dbReference>
<dbReference type="Proteomes" id="UP000002051">
    <property type="component" value="Chromosome 8"/>
</dbReference>
<keyword evidence="3" id="KW-1185">Reference proteome</keyword>
<reference evidence="1 3" key="2">
    <citation type="journal article" date="2014" name="BMC Genomics">
        <title>An improved genome release (version Mt4.0) for the model legume Medicago truncatula.</title>
        <authorList>
            <person name="Tang H."/>
            <person name="Krishnakumar V."/>
            <person name="Bidwell S."/>
            <person name="Rosen B."/>
            <person name="Chan A."/>
            <person name="Zhou S."/>
            <person name="Gentzbittel L."/>
            <person name="Childs K.L."/>
            <person name="Yandell M."/>
            <person name="Gundlach H."/>
            <person name="Mayer K.F."/>
            <person name="Schwartz D.C."/>
            <person name="Town C.D."/>
        </authorList>
    </citation>
    <scope>GENOME REANNOTATION</scope>
    <source>
        <strain evidence="1">A17</strain>
        <strain evidence="2 3">cv. Jemalong A17</strain>
    </source>
</reference>
<proteinExistence type="predicted"/>
<evidence type="ECO:0000313" key="1">
    <source>
        <dbReference type="EMBL" id="KEH21428.1"/>
    </source>
</evidence>
<name>A0A072TX55_MEDTR</name>
<accession>A0A072TX55</accession>
<dbReference type="EMBL" id="CM001224">
    <property type="protein sequence ID" value="KEH21428.1"/>
    <property type="molecule type" value="Genomic_DNA"/>
</dbReference>
<dbReference type="AlphaFoldDB" id="A0A072TX55"/>
<organism evidence="1 3">
    <name type="scientific">Medicago truncatula</name>
    <name type="common">Barrel medic</name>
    <name type="synonym">Medicago tribuloides</name>
    <dbReference type="NCBI Taxonomy" id="3880"/>
    <lineage>
        <taxon>Eukaryota</taxon>
        <taxon>Viridiplantae</taxon>
        <taxon>Streptophyta</taxon>
        <taxon>Embryophyta</taxon>
        <taxon>Tracheophyta</taxon>
        <taxon>Spermatophyta</taxon>
        <taxon>Magnoliopsida</taxon>
        <taxon>eudicotyledons</taxon>
        <taxon>Gunneridae</taxon>
        <taxon>Pentapetalae</taxon>
        <taxon>rosids</taxon>
        <taxon>fabids</taxon>
        <taxon>Fabales</taxon>
        <taxon>Fabaceae</taxon>
        <taxon>Papilionoideae</taxon>
        <taxon>50 kb inversion clade</taxon>
        <taxon>NPAAA clade</taxon>
        <taxon>Hologalegina</taxon>
        <taxon>IRL clade</taxon>
        <taxon>Trifolieae</taxon>
        <taxon>Medicago</taxon>
    </lineage>
</organism>
<evidence type="ECO:0000313" key="2">
    <source>
        <dbReference type="EnsemblPlants" id="KEH21428"/>
    </source>
</evidence>
<protein>
    <submittedName>
        <fullName evidence="1 2">Uncharacterized protein</fullName>
    </submittedName>
</protein>
<dbReference type="HOGENOM" id="CLU_2530961_0_0_1"/>